<dbReference type="OrthoDB" id="9815825at2"/>
<evidence type="ECO:0000313" key="3">
    <source>
        <dbReference type="EMBL" id="SPF39641.1"/>
    </source>
</evidence>
<gene>
    <name evidence="3" type="ORF">SBA1_290003</name>
</gene>
<dbReference type="GO" id="GO:0000166">
    <property type="term" value="F:nucleotide binding"/>
    <property type="evidence" value="ECO:0007669"/>
    <property type="project" value="InterPro"/>
</dbReference>
<dbReference type="PANTHER" id="PTHR43818:SF11">
    <property type="entry name" value="BCDNA.GH03377"/>
    <property type="match status" value="1"/>
</dbReference>
<dbReference type="PANTHER" id="PTHR43818">
    <property type="entry name" value="BCDNA.GH03377"/>
    <property type="match status" value="1"/>
</dbReference>
<dbReference type="SUPFAM" id="SSF55347">
    <property type="entry name" value="Glyceraldehyde-3-phosphate dehydrogenase-like, C-terminal domain"/>
    <property type="match status" value="1"/>
</dbReference>
<keyword evidence="1" id="KW-0560">Oxidoreductase</keyword>
<dbReference type="InterPro" id="IPR000683">
    <property type="entry name" value="Gfo/Idh/MocA-like_OxRdtase_N"/>
</dbReference>
<organism evidence="3 4">
    <name type="scientific">Candidatus Sulfotelmatobacter kueseliae</name>
    <dbReference type="NCBI Taxonomy" id="2042962"/>
    <lineage>
        <taxon>Bacteria</taxon>
        <taxon>Pseudomonadati</taxon>
        <taxon>Acidobacteriota</taxon>
        <taxon>Terriglobia</taxon>
        <taxon>Terriglobales</taxon>
        <taxon>Candidatus Korobacteraceae</taxon>
        <taxon>Candidatus Sulfotelmatobacter</taxon>
    </lineage>
</organism>
<feature type="domain" description="Gfo/Idh/MocA-like oxidoreductase N-terminal" evidence="2">
    <location>
        <begin position="6"/>
        <end position="123"/>
    </location>
</feature>
<dbReference type="SUPFAM" id="SSF51735">
    <property type="entry name" value="NAD(P)-binding Rossmann-fold domains"/>
    <property type="match status" value="1"/>
</dbReference>
<accession>A0A2U3KJ11</accession>
<dbReference type="InterPro" id="IPR050463">
    <property type="entry name" value="Gfo/Idh/MocA_oxidrdct_glycsds"/>
</dbReference>
<protein>
    <submittedName>
        <fullName evidence="3">Oxidoreductase domain protein</fullName>
    </submittedName>
</protein>
<reference evidence="4" key="1">
    <citation type="submission" date="2018-02" db="EMBL/GenBank/DDBJ databases">
        <authorList>
            <person name="Hausmann B."/>
        </authorList>
    </citation>
    <scope>NUCLEOTIDE SEQUENCE [LARGE SCALE GENOMIC DNA]</scope>
    <source>
        <strain evidence="4">Peat soil MAG SbA1</strain>
    </source>
</reference>
<dbReference type="EMBL" id="OMOD01000121">
    <property type="protein sequence ID" value="SPF39641.1"/>
    <property type="molecule type" value="Genomic_DNA"/>
</dbReference>
<dbReference type="AlphaFoldDB" id="A0A2U3KJ11"/>
<dbReference type="Proteomes" id="UP000238701">
    <property type="component" value="Unassembled WGS sequence"/>
</dbReference>
<dbReference type="Pfam" id="PF01408">
    <property type="entry name" value="GFO_IDH_MocA"/>
    <property type="match status" value="1"/>
</dbReference>
<sequence>MSNKYRVVVVGMGKRGLHHARAFQANGRFEVVGVCDVDAARMEAAAQQFGAAKDSDARRLALAVKPDVFCFCTLPTLRSEMVRIGVESGARLIAFEKPVALTSREGMQVRKMLADSGVKAVVSHQHRYGEHYRKVKEIVASGALGRVHTVYGTASGWMMHMLSHLIDYMRWYNGEAPAQWVMAQAAGEGKMSDLHPSPDYLGGFIQFANDVRGVVECGAGAPDVPEVDYWWRKCRIGAQGTDGVAEVLTGNGWRAVTKAGASSGPGCMNYDLDMPPYIQDMANWLDDERKVHPCNFESAYAGFEIMMALCRSAVDGGQVALPLTEPADEMGMLRAYLAGRKVIPSTAASAKEYGVAEVAGVKA</sequence>
<name>A0A2U3KJ11_9BACT</name>
<evidence type="ECO:0000259" key="2">
    <source>
        <dbReference type="Pfam" id="PF01408"/>
    </source>
</evidence>
<dbReference type="Gene3D" id="3.40.50.720">
    <property type="entry name" value="NAD(P)-binding Rossmann-like Domain"/>
    <property type="match status" value="1"/>
</dbReference>
<dbReference type="Gene3D" id="3.30.360.10">
    <property type="entry name" value="Dihydrodipicolinate Reductase, domain 2"/>
    <property type="match status" value="1"/>
</dbReference>
<proteinExistence type="predicted"/>
<dbReference type="GO" id="GO:0016491">
    <property type="term" value="F:oxidoreductase activity"/>
    <property type="evidence" value="ECO:0007669"/>
    <property type="project" value="UniProtKB-KW"/>
</dbReference>
<evidence type="ECO:0000313" key="4">
    <source>
        <dbReference type="Proteomes" id="UP000238701"/>
    </source>
</evidence>
<dbReference type="InterPro" id="IPR036291">
    <property type="entry name" value="NAD(P)-bd_dom_sf"/>
</dbReference>
<evidence type="ECO:0000256" key="1">
    <source>
        <dbReference type="ARBA" id="ARBA00023002"/>
    </source>
</evidence>